<dbReference type="Proteomes" id="UP001465976">
    <property type="component" value="Unassembled WGS sequence"/>
</dbReference>
<evidence type="ECO:0000313" key="1">
    <source>
        <dbReference type="EMBL" id="KAL0575189.1"/>
    </source>
</evidence>
<sequence length="423" mass="47583">MFNRSGSRLPQELIDNIIDYSRGSVRDLKSLSLIGRPWLLRSRKHLFHSLRLNGTYRSNIVAEAISSLQAVLPLVQHLTLNSSIPSKPLQLSDAALTSIGQSFPNLLRLTLSGVFIEEGKAGDIPMPKASLRNLTLENVMFVDVLGMLRSLSNPLYSHLHSLSVDDITFFRNNHRSLSYHKVSFQQPAQIQEMVLGSVKAPVLKALWGSSSPLDVCSSLARVSLCNRGTFDCADIALGQRKLWSNVTHLTCSLAWRSAWFFVPLGSLALRLFLLVNVKLFPANITHLTMTYKTLARLGAESRLSHLISTSRKLESLVLVFYWPQRTDSERLNTIMSDFDEDLAAIAGALPVEIYLRFVLKSEHSADFALMERLHAMFLRLDDALCLRKEEIDEEGTTPLSIEVKEISDQEYRPDLRLGLGFEY</sequence>
<evidence type="ECO:0000313" key="2">
    <source>
        <dbReference type="Proteomes" id="UP001465976"/>
    </source>
</evidence>
<dbReference type="EMBL" id="JBAHYK010000328">
    <property type="protein sequence ID" value="KAL0575189.1"/>
    <property type="molecule type" value="Genomic_DNA"/>
</dbReference>
<dbReference type="Gene3D" id="3.80.10.10">
    <property type="entry name" value="Ribonuclease Inhibitor"/>
    <property type="match status" value="1"/>
</dbReference>
<organism evidence="1 2">
    <name type="scientific">Marasmius crinis-equi</name>
    <dbReference type="NCBI Taxonomy" id="585013"/>
    <lineage>
        <taxon>Eukaryota</taxon>
        <taxon>Fungi</taxon>
        <taxon>Dikarya</taxon>
        <taxon>Basidiomycota</taxon>
        <taxon>Agaricomycotina</taxon>
        <taxon>Agaricomycetes</taxon>
        <taxon>Agaricomycetidae</taxon>
        <taxon>Agaricales</taxon>
        <taxon>Marasmiineae</taxon>
        <taxon>Marasmiaceae</taxon>
        <taxon>Marasmius</taxon>
    </lineage>
</organism>
<proteinExistence type="predicted"/>
<gene>
    <name evidence="1" type="ORF">V5O48_006783</name>
</gene>
<keyword evidence="2" id="KW-1185">Reference proteome</keyword>
<dbReference type="InterPro" id="IPR032675">
    <property type="entry name" value="LRR_dom_sf"/>
</dbReference>
<name>A0ABR3FIX3_9AGAR</name>
<comment type="caution">
    <text evidence="1">The sequence shown here is derived from an EMBL/GenBank/DDBJ whole genome shotgun (WGS) entry which is preliminary data.</text>
</comment>
<evidence type="ECO:0008006" key="3">
    <source>
        <dbReference type="Google" id="ProtNLM"/>
    </source>
</evidence>
<accession>A0ABR3FIX3</accession>
<protein>
    <recommendedName>
        <fullName evidence="3">F-box domain-containing protein</fullName>
    </recommendedName>
</protein>
<reference evidence="1 2" key="1">
    <citation type="submission" date="2024-02" db="EMBL/GenBank/DDBJ databases">
        <title>A draft genome for the cacao thread blight pathogen Marasmius crinis-equi.</title>
        <authorList>
            <person name="Cohen S.P."/>
            <person name="Baruah I.K."/>
            <person name="Amoako-Attah I."/>
            <person name="Bukari Y."/>
            <person name="Meinhardt L.W."/>
            <person name="Bailey B.A."/>
        </authorList>
    </citation>
    <scope>NUCLEOTIDE SEQUENCE [LARGE SCALE GENOMIC DNA]</scope>
    <source>
        <strain evidence="1 2">GH-76</strain>
    </source>
</reference>